<dbReference type="OrthoDB" id="2971563at2"/>
<dbReference type="SUPFAM" id="SSF56281">
    <property type="entry name" value="Metallo-hydrolase/oxidoreductase"/>
    <property type="match status" value="1"/>
</dbReference>
<dbReference type="Proteomes" id="UP000321234">
    <property type="component" value="Unassembled WGS sequence"/>
</dbReference>
<dbReference type="AlphaFoldDB" id="A0A5C8Z2X0"/>
<dbReference type="Gene3D" id="3.60.15.10">
    <property type="entry name" value="Ribonuclease Z/Hydroxyacylglutathione hydrolase-like"/>
    <property type="match status" value="1"/>
</dbReference>
<dbReference type="PANTHER" id="PTHR30619">
    <property type="entry name" value="DNA INTERNALIZATION/COMPETENCE PROTEIN COMEC/REC2"/>
    <property type="match status" value="1"/>
</dbReference>
<proteinExistence type="predicted"/>
<evidence type="ECO:0000313" key="2">
    <source>
        <dbReference type="Proteomes" id="UP000321234"/>
    </source>
</evidence>
<dbReference type="InterPro" id="IPR036866">
    <property type="entry name" value="RibonucZ/Hydroxyglut_hydro"/>
</dbReference>
<gene>
    <name evidence="1" type="ORF">FMM08_19755</name>
</gene>
<comment type="caution">
    <text evidence="1">The sequence shown here is derived from an EMBL/GenBank/DDBJ whole genome shotgun (WGS) entry which is preliminary data.</text>
</comment>
<dbReference type="EMBL" id="VKAC01000014">
    <property type="protein sequence ID" value="TXR52432.1"/>
    <property type="molecule type" value="Genomic_DNA"/>
</dbReference>
<organism evidence="1 2">
    <name type="scientific">Quadrisphaera setariae</name>
    <dbReference type="NCBI Taxonomy" id="2593304"/>
    <lineage>
        <taxon>Bacteria</taxon>
        <taxon>Bacillati</taxon>
        <taxon>Actinomycetota</taxon>
        <taxon>Actinomycetes</taxon>
        <taxon>Kineosporiales</taxon>
        <taxon>Kineosporiaceae</taxon>
        <taxon>Quadrisphaera</taxon>
    </lineage>
</organism>
<name>A0A5C8Z2X0_9ACTN</name>
<keyword evidence="2" id="KW-1185">Reference proteome</keyword>
<dbReference type="RefSeq" id="WP_139713896.1">
    <property type="nucleotide sequence ID" value="NZ_VKAC01000014.1"/>
</dbReference>
<evidence type="ECO:0008006" key="3">
    <source>
        <dbReference type="Google" id="ProtNLM"/>
    </source>
</evidence>
<sequence length="334" mass="36473">MIEVDFMWVGEKTKTGDAIACRFTHPSTGQYVVMVIDGGFRDDGARLAALIKKYYDTTHADLVVCTHPDDDHIQGLFGIFENMSVGELLVHRPSLYGYSSDAVKSGTVEDLVKAAVEQGTTLRHDFAGVDLFGGALRVAGPSEEYYELQLSAQLLLAQKSQGLGGLVTKATQAIRQVFNWRSSDPGETLTDDNGGTTPRNNSSIIMDLQVDGYRVLFTGDAGAPALTLAADHLDAAGRSSAISLFDVPHHGSRHNLTKDLLDRLLGVETFTHRGESIISVGKEADDFPRPEVANALKRRGYPWQATRGKDICWSRGADARPDYSPMVTQDWLDE</sequence>
<dbReference type="PANTHER" id="PTHR30619:SF1">
    <property type="entry name" value="RECOMBINATION PROTEIN 2"/>
    <property type="match status" value="1"/>
</dbReference>
<reference evidence="1 2" key="1">
    <citation type="submission" date="2019-07" db="EMBL/GenBank/DDBJ databases">
        <title>Quadrisphaera sp. strain DD2A genome sequencing and assembly.</title>
        <authorList>
            <person name="Kim I."/>
        </authorList>
    </citation>
    <scope>NUCLEOTIDE SEQUENCE [LARGE SCALE GENOMIC DNA]</scope>
    <source>
        <strain evidence="1 2">DD2A</strain>
    </source>
</reference>
<protein>
    <recommendedName>
        <fullName evidence="3">MBL fold metallo-hydrolase</fullName>
    </recommendedName>
</protein>
<accession>A0A5C8Z2X0</accession>
<evidence type="ECO:0000313" key="1">
    <source>
        <dbReference type="EMBL" id="TXR52432.1"/>
    </source>
</evidence>
<dbReference type="InterPro" id="IPR052159">
    <property type="entry name" value="Competence_DNA_uptake"/>
</dbReference>